<name>A0ABW3UK77_9BACL</name>
<accession>A0ABW3UK77</accession>
<comment type="caution">
    <text evidence="1">The sequence shown here is derived from an EMBL/GenBank/DDBJ whole genome shotgun (WGS) entry which is preliminary data.</text>
</comment>
<dbReference type="SUPFAM" id="SSF50475">
    <property type="entry name" value="FMN-binding split barrel"/>
    <property type="match status" value="1"/>
</dbReference>
<evidence type="ECO:0000313" key="2">
    <source>
        <dbReference type="Proteomes" id="UP001597180"/>
    </source>
</evidence>
<gene>
    <name evidence="1" type="ORF">ACFQ4B_14775</name>
</gene>
<reference evidence="2" key="1">
    <citation type="journal article" date="2019" name="Int. J. Syst. Evol. Microbiol.">
        <title>The Global Catalogue of Microorganisms (GCM) 10K type strain sequencing project: providing services to taxonomists for standard genome sequencing and annotation.</title>
        <authorList>
            <consortium name="The Broad Institute Genomics Platform"/>
            <consortium name="The Broad Institute Genome Sequencing Center for Infectious Disease"/>
            <person name="Wu L."/>
            <person name="Ma J."/>
        </authorList>
    </citation>
    <scope>NUCLEOTIDE SEQUENCE [LARGE SCALE GENOMIC DNA]</scope>
    <source>
        <strain evidence="2">CCUG 53270</strain>
    </source>
</reference>
<dbReference type="PANTHER" id="PTHR34071">
    <property type="entry name" value="5-NITROIMIDAZOLE ANTIBIOTICS RESISTANCE PROTEIN, NIMA-FAMILY-RELATED PROTEIN-RELATED"/>
    <property type="match status" value="1"/>
</dbReference>
<dbReference type="EMBL" id="JBHTLU010000015">
    <property type="protein sequence ID" value="MFD1221388.1"/>
    <property type="molecule type" value="Genomic_DNA"/>
</dbReference>
<evidence type="ECO:0000313" key="1">
    <source>
        <dbReference type="EMBL" id="MFD1221388.1"/>
    </source>
</evidence>
<sequence>MRRKEFEMMDKKETELFLQEMSFGVLGTIGEDGWPELTPLNFVYYEDRIYFHGSKIGQKMKNLKREARVTFAVAKEYAIIPSYFLDPRLACPATAYFKSVLIKGTAEMVEDAGEKAGALQAFMRKLQPEGGYEPIDPSDSDYASQLKATGVVRIRVSEMSSKYKFGQNLTEPRFTQVTDGLQQRGGTWDAETLDLMNAYCPHHKNMQE</sequence>
<dbReference type="InterPro" id="IPR024747">
    <property type="entry name" value="Pyridox_Oxase-rel"/>
</dbReference>
<dbReference type="Proteomes" id="UP001597180">
    <property type="component" value="Unassembled WGS sequence"/>
</dbReference>
<proteinExistence type="predicted"/>
<dbReference type="RefSeq" id="WP_345589742.1">
    <property type="nucleotide sequence ID" value="NZ_BAABJG010000021.1"/>
</dbReference>
<dbReference type="Gene3D" id="2.30.110.10">
    <property type="entry name" value="Electron Transport, Fmn-binding Protein, Chain A"/>
    <property type="match status" value="1"/>
</dbReference>
<protein>
    <submittedName>
        <fullName evidence="1">Pyridoxamine 5'-phosphate oxidase family protein</fullName>
    </submittedName>
</protein>
<dbReference type="InterPro" id="IPR012349">
    <property type="entry name" value="Split_barrel_FMN-bd"/>
</dbReference>
<dbReference type="PANTHER" id="PTHR34071:SF2">
    <property type="entry name" value="FLAVIN-NUCLEOTIDE-BINDING PROTEIN"/>
    <property type="match status" value="1"/>
</dbReference>
<organism evidence="1 2">
    <name type="scientific">Paenibacillus vulneris</name>
    <dbReference type="NCBI Taxonomy" id="1133364"/>
    <lineage>
        <taxon>Bacteria</taxon>
        <taxon>Bacillati</taxon>
        <taxon>Bacillota</taxon>
        <taxon>Bacilli</taxon>
        <taxon>Bacillales</taxon>
        <taxon>Paenibacillaceae</taxon>
        <taxon>Paenibacillus</taxon>
    </lineage>
</organism>
<dbReference type="Pfam" id="PF12900">
    <property type="entry name" value="Pyridox_ox_2"/>
    <property type="match status" value="1"/>
</dbReference>
<keyword evidence="2" id="KW-1185">Reference proteome</keyword>